<gene>
    <name evidence="1" type="ORF">Gotri_019850</name>
</gene>
<dbReference type="Proteomes" id="UP000593568">
    <property type="component" value="Unassembled WGS sequence"/>
</dbReference>
<keyword evidence="2" id="KW-1185">Reference proteome</keyword>
<organism evidence="1 2">
    <name type="scientific">Gossypium trilobum</name>
    <dbReference type="NCBI Taxonomy" id="34281"/>
    <lineage>
        <taxon>Eukaryota</taxon>
        <taxon>Viridiplantae</taxon>
        <taxon>Streptophyta</taxon>
        <taxon>Embryophyta</taxon>
        <taxon>Tracheophyta</taxon>
        <taxon>Spermatophyta</taxon>
        <taxon>Magnoliopsida</taxon>
        <taxon>eudicotyledons</taxon>
        <taxon>Gunneridae</taxon>
        <taxon>Pentapetalae</taxon>
        <taxon>rosids</taxon>
        <taxon>malvids</taxon>
        <taxon>Malvales</taxon>
        <taxon>Malvaceae</taxon>
        <taxon>Malvoideae</taxon>
        <taxon>Gossypium</taxon>
    </lineage>
</organism>
<protein>
    <submittedName>
        <fullName evidence="1">Uncharacterized protein</fullName>
    </submittedName>
</protein>
<name>A0A7J9EEU6_9ROSI</name>
<accession>A0A7J9EEU6</accession>
<evidence type="ECO:0000313" key="2">
    <source>
        <dbReference type="Proteomes" id="UP000593568"/>
    </source>
</evidence>
<dbReference type="EMBL" id="JABEZW010000007">
    <property type="protein sequence ID" value="MBA0771381.1"/>
    <property type="molecule type" value="Genomic_DNA"/>
</dbReference>
<feature type="non-terminal residue" evidence="1">
    <location>
        <position position="1"/>
    </location>
</feature>
<sequence length="138" mass="15275">MGHLILQIERGKGVDELDNGTELHGLIWLVEEKMEEMRKRIEFFHLLPHRDPTAQTVDSGHKPLMLVQWFTNMINNNENTFGDILAQDNLGAITMGFNPFGGGAIKIGLPHVSTIRSSNIFGAFGNDIGMGGKGEFRG</sequence>
<reference evidence="1 2" key="1">
    <citation type="journal article" date="2019" name="Genome Biol. Evol.">
        <title>Insights into the evolution of the New World diploid cottons (Gossypium, subgenus Houzingenia) based on genome sequencing.</title>
        <authorList>
            <person name="Grover C.E."/>
            <person name="Arick M.A. 2nd"/>
            <person name="Thrash A."/>
            <person name="Conover J.L."/>
            <person name="Sanders W.S."/>
            <person name="Peterson D.G."/>
            <person name="Frelichowski J.E."/>
            <person name="Scheffler J.A."/>
            <person name="Scheffler B.E."/>
            <person name="Wendel J.F."/>
        </authorList>
    </citation>
    <scope>NUCLEOTIDE SEQUENCE [LARGE SCALE GENOMIC DNA]</scope>
    <source>
        <strain evidence="1">8</strain>
        <tissue evidence="1">Leaf</tissue>
    </source>
</reference>
<evidence type="ECO:0000313" key="1">
    <source>
        <dbReference type="EMBL" id="MBA0771381.1"/>
    </source>
</evidence>
<comment type="caution">
    <text evidence="1">The sequence shown here is derived from an EMBL/GenBank/DDBJ whole genome shotgun (WGS) entry which is preliminary data.</text>
</comment>
<dbReference type="AlphaFoldDB" id="A0A7J9EEU6"/>
<proteinExistence type="predicted"/>